<dbReference type="Gene3D" id="1.20.1740.10">
    <property type="entry name" value="Amino acid/polyamine transporter I"/>
    <property type="match status" value="1"/>
</dbReference>
<evidence type="ECO:0000256" key="9">
    <source>
        <dbReference type="SAM" id="SignalP"/>
    </source>
</evidence>
<organism evidence="10 11">
    <name type="scientific">SAR86 cluster bacterium</name>
    <dbReference type="NCBI Taxonomy" id="2030880"/>
    <lineage>
        <taxon>Bacteria</taxon>
        <taxon>Pseudomonadati</taxon>
        <taxon>Pseudomonadota</taxon>
        <taxon>Gammaproteobacteria</taxon>
        <taxon>SAR86 cluster</taxon>
    </lineage>
</organism>
<dbReference type="GO" id="GO:0005886">
    <property type="term" value="C:plasma membrane"/>
    <property type="evidence" value="ECO:0007669"/>
    <property type="project" value="UniProtKB-SubCell"/>
</dbReference>
<feature type="transmembrane region" description="Helical" evidence="8">
    <location>
        <begin position="394"/>
        <end position="416"/>
    </location>
</feature>
<accession>A0A520MVB4</accession>
<proteinExistence type="inferred from homology"/>
<protein>
    <submittedName>
        <fullName evidence="10">Alanine:cation symporter family protein</fullName>
    </submittedName>
</protein>
<dbReference type="EMBL" id="SHBK01000002">
    <property type="protein sequence ID" value="RZO25119.1"/>
    <property type="molecule type" value="Genomic_DNA"/>
</dbReference>
<evidence type="ECO:0000256" key="8">
    <source>
        <dbReference type="RuleBase" id="RU363064"/>
    </source>
</evidence>
<evidence type="ECO:0000256" key="4">
    <source>
        <dbReference type="ARBA" id="ARBA00022475"/>
    </source>
</evidence>
<feature type="transmembrane region" description="Helical" evidence="8">
    <location>
        <begin position="115"/>
        <end position="138"/>
    </location>
</feature>
<comment type="similarity">
    <text evidence="2 8">Belongs to the alanine or glycine:cation symporter (AGCS) (TC 2.A.25) family.</text>
</comment>
<dbReference type="Pfam" id="PF01235">
    <property type="entry name" value="Na_Ala_symp"/>
    <property type="match status" value="1"/>
</dbReference>
<evidence type="ECO:0000256" key="2">
    <source>
        <dbReference type="ARBA" id="ARBA00009261"/>
    </source>
</evidence>
<dbReference type="GO" id="GO:0005283">
    <property type="term" value="F:amino acid:sodium symporter activity"/>
    <property type="evidence" value="ECO:0007669"/>
    <property type="project" value="InterPro"/>
</dbReference>
<keyword evidence="5 8" id="KW-0812">Transmembrane</keyword>
<reference evidence="10 11" key="1">
    <citation type="submission" date="2019-02" db="EMBL/GenBank/DDBJ databases">
        <title>Prokaryotic population dynamics and viral predation in marine succession experiment using metagenomics: the confinement effect.</title>
        <authorList>
            <person name="Haro-Moreno J.M."/>
            <person name="Rodriguez-Valera F."/>
            <person name="Lopez-Perez M."/>
        </authorList>
    </citation>
    <scope>NUCLEOTIDE SEQUENCE [LARGE SCALE GENOMIC DNA]</scope>
    <source>
        <strain evidence="10">MED-G165</strain>
    </source>
</reference>
<keyword evidence="7 8" id="KW-0472">Membrane</keyword>
<feature type="transmembrane region" description="Helical" evidence="8">
    <location>
        <begin position="234"/>
        <end position="255"/>
    </location>
</feature>
<feature type="transmembrane region" description="Helical" evidence="8">
    <location>
        <begin position="53"/>
        <end position="73"/>
    </location>
</feature>
<comment type="caution">
    <text evidence="10">The sequence shown here is derived from an EMBL/GenBank/DDBJ whole genome shotgun (WGS) entry which is preliminary data.</text>
</comment>
<dbReference type="PANTHER" id="PTHR30330:SF3">
    <property type="entry name" value="TRANSCRIPTIONAL REGULATOR, LRP FAMILY"/>
    <property type="match status" value="1"/>
</dbReference>
<evidence type="ECO:0000313" key="11">
    <source>
        <dbReference type="Proteomes" id="UP000316449"/>
    </source>
</evidence>
<gene>
    <name evidence="10" type="ORF">EVA98_00345</name>
</gene>
<dbReference type="NCBIfam" id="TIGR00835">
    <property type="entry name" value="agcS"/>
    <property type="match status" value="1"/>
</dbReference>
<keyword evidence="8" id="KW-0769">Symport</keyword>
<feature type="transmembrane region" description="Helical" evidence="8">
    <location>
        <begin position="352"/>
        <end position="374"/>
    </location>
</feature>
<dbReference type="PANTHER" id="PTHR30330">
    <property type="entry name" value="AGSS FAMILY TRANSPORTER, SODIUM-ALANINE"/>
    <property type="match status" value="1"/>
</dbReference>
<evidence type="ECO:0000256" key="1">
    <source>
        <dbReference type="ARBA" id="ARBA00004651"/>
    </source>
</evidence>
<keyword evidence="4" id="KW-1003">Cell membrane</keyword>
<dbReference type="Proteomes" id="UP000316449">
    <property type="component" value="Unassembled WGS sequence"/>
</dbReference>
<evidence type="ECO:0000256" key="5">
    <source>
        <dbReference type="ARBA" id="ARBA00022692"/>
    </source>
</evidence>
<evidence type="ECO:0000256" key="3">
    <source>
        <dbReference type="ARBA" id="ARBA00022448"/>
    </source>
</evidence>
<feature type="signal peptide" evidence="9">
    <location>
        <begin position="1"/>
        <end position="20"/>
    </location>
</feature>
<keyword evidence="6 8" id="KW-1133">Transmembrane helix</keyword>
<keyword evidence="8" id="KW-0997">Cell inner membrane</keyword>
<name>A0A520MVB4_9GAMM</name>
<dbReference type="AlphaFoldDB" id="A0A520MVB4"/>
<keyword evidence="9" id="KW-0732">Signal</keyword>
<sequence length="507" mass="54721">MKSNRLIFCLAAIISIPVSATGIDASINNAIQPLTDLLSGFIFYEVKIFEASLPLIVLWLIGAAIFFTIYFNFLNLRGFKHAFQILRGDYSKPDNEGELTHFQALSTAVSGTVGIGNIAGVAIVISIGGPGATFWLIVAGFLGMSTKFAECVAGVMYRKVNPDGSISGGPMYYLETGLRQRNLSWLAKPMGLFYAMAIVVGCLGIGNMFQSNQAFQQFVFITGGDASFFVDKGWLFGFILAGIVALVIIGGIKGIARVTSKLVPFMTLTYVIGALLVVILNAHKVPWAISAILTEAFNPSAMSGGMLGIMILGFQRAAFSNEAGIGSAAIAHATVKTKEPVTEGFVGLMEPFIDTVVICTLTALVILTTVYEPAMANEGIQGIALTSQAFSSTLSWSVLPLSFIAILFAFSTILSWSYYGLKGWTYIIGESIWAENFFKISFCFFIALGCMINLSAVLDFSDALIFITAIPNIFGLYVLAPVIKSELVNYQKRLHSGEIQNYRLSND</sequence>
<keyword evidence="3 8" id="KW-0813">Transport</keyword>
<feature type="transmembrane region" description="Helical" evidence="8">
    <location>
        <begin position="191"/>
        <end position="209"/>
    </location>
</feature>
<evidence type="ECO:0000256" key="6">
    <source>
        <dbReference type="ARBA" id="ARBA00022989"/>
    </source>
</evidence>
<evidence type="ECO:0000256" key="7">
    <source>
        <dbReference type="ARBA" id="ARBA00023136"/>
    </source>
</evidence>
<evidence type="ECO:0000313" key="10">
    <source>
        <dbReference type="EMBL" id="RZO25119.1"/>
    </source>
</evidence>
<feature type="transmembrane region" description="Helical" evidence="8">
    <location>
        <begin position="463"/>
        <end position="483"/>
    </location>
</feature>
<dbReference type="InterPro" id="IPR001463">
    <property type="entry name" value="Na/Ala_symport"/>
</dbReference>
<feature type="transmembrane region" description="Helical" evidence="8">
    <location>
        <begin position="262"/>
        <end position="282"/>
    </location>
</feature>
<dbReference type="PRINTS" id="PR00175">
    <property type="entry name" value="NAALASMPORT"/>
</dbReference>
<comment type="subcellular location">
    <subcellularLocation>
        <location evidence="8">Cell inner membrane</location>
        <topology evidence="8">Multi-pass membrane protein</topology>
    </subcellularLocation>
    <subcellularLocation>
        <location evidence="1">Cell membrane</location>
        <topology evidence="1">Multi-pass membrane protein</topology>
    </subcellularLocation>
</comment>
<feature type="transmembrane region" description="Helical" evidence="8">
    <location>
        <begin position="288"/>
        <end position="312"/>
    </location>
</feature>
<feature type="chain" id="PRO_5021961446" evidence="9">
    <location>
        <begin position="21"/>
        <end position="507"/>
    </location>
</feature>
<feature type="transmembrane region" description="Helical" evidence="8">
    <location>
        <begin position="437"/>
        <end position="457"/>
    </location>
</feature>